<dbReference type="Pfam" id="PF02643">
    <property type="entry name" value="DUF192"/>
    <property type="match status" value="1"/>
</dbReference>
<proteinExistence type="predicted"/>
<dbReference type="AlphaFoldDB" id="A0A380N199"/>
<dbReference type="InterPro" id="IPR003795">
    <property type="entry name" value="DUF192"/>
</dbReference>
<dbReference type="Gene3D" id="2.60.120.1140">
    <property type="entry name" value="Protein of unknown function DUF192"/>
    <property type="match status" value="1"/>
</dbReference>
<name>A0A380N199_9GAMM</name>
<accession>A0A380N199</accession>
<sequence>MSFSAAPTALLEDTNEYFWSVEVATTSKQLEKGLMYRVWLAPWQGMVFLFSPPRDTTFWMKNTLIPLDMRFFTFQGNLIAHYPYAPPCLERNCPLYHSEGRAAFVLETAYPNLVPAADLKNLYFFKSTK</sequence>
<dbReference type="InterPro" id="IPR038695">
    <property type="entry name" value="Saro_0823-like_sf"/>
</dbReference>
<organism evidence="1 2">
    <name type="scientific">Suttonella ornithocola</name>
    <dbReference type="NCBI Taxonomy" id="279832"/>
    <lineage>
        <taxon>Bacteria</taxon>
        <taxon>Pseudomonadati</taxon>
        <taxon>Pseudomonadota</taxon>
        <taxon>Gammaproteobacteria</taxon>
        <taxon>Cardiobacteriales</taxon>
        <taxon>Cardiobacteriaceae</taxon>
        <taxon>Suttonella</taxon>
    </lineage>
</organism>
<dbReference type="PANTHER" id="PTHR37953:SF1">
    <property type="entry name" value="UPF0127 PROTEIN MJ1496"/>
    <property type="match status" value="1"/>
</dbReference>
<evidence type="ECO:0000313" key="2">
    <source>
        <dbReference type="Proteomes" id="UP000254601"/>
    </source>
</evidence>
<dbReference type="PANTHER" id="PTHR37953">
    <property type="entry name" value="UPF0127 PROTEIN MJ1496"/>
    <property type="match status" value="1"/>
</dbReference>
<gene>
    <name evidence="1" type="ORF">NCTC13337_02482</name>
</gene>
<protein>
    <submittedName>
        <fullName evidence="1">Uncharacterized ACR, COG1430</fullName>
    </submittedName>
</protein>
<dbReference type="Proteomes" id="UP000254601">
    <property type="component" value="Unassembled WGS sequence"/>
</dbReference>
<keyword evidence="2" id="KW-1185">Reference proteome</keyword>
<evidence type="ECO:0000313" key="1">
    <source>
        <dbReference type="EMBL" id="SUO97537.1"/>
    </source>
</evidence>
<dbReference type="EMBL" id="UHIC01000001">
    <property type="protein sequence ID" value="SUO97537.1"/>
    <property type="molecule type" value="Genomic_DNA"/>
</dbReference>
<reference evidence="1 2" key="1">
    <citation type="submission" date="2018-06" db="EMBL/GenBank/DDBJ databases">
        <authorList>
            <consortium name="Pathogen Informatics"/>
            <person name="Doyle S."/>
        </authorList>
    </citation>
    <scope>NUCLEOTIDE SEQUENCE [LARGE SCALE GENOMIC DNA]</scope>
    <source>
        <strain evidence="1 2">NCTC13337</strain>
    </source>
</reference>